<evidence type="ECO:0000256" key="1">
    <source>
        <dbReference type="ARBA" id="ARBA00022475"/>
    </source>
</evidence>
<keyword evidence="4" id="KW-0472">Membrane</keyword>
<sequence>MSNVNLPEKITAHAVWISDVHLGYKDCKAEYLLSFLDRLECDTLYLVGDIIDVWSLSRRFYWPVAHNKVISKIMKMAKKKCRVIYIPGNHDVNFREFIGEKFGAVEVHKQYIHQTKDNRRMLVMHGDELDNVIRFSRINRIVGDSAYDFLLFLNRWTNFFRKRLGYGYWSLAKYLKVRVKKAKSAITLFEDAAIDMAKKRGLDGVICGHIHHPHIREKDGILYCNDGDWIENCTFMIETNTGRLEIMHWSDQMSSAQVIQLDEVKRLA</sequence>
<keyword evidence="2" id="KW-0997">Cell inner membrane</keyword>
<proteinExistence type="predicted"/>
<keyword evidence="8" id="KW-1185">Reference proteome</keyword>
<keyword evidence="7" id="KW-0378">Hydrolase</keyword>
<keyword evidence="1" id="KW-1003">Cell membrane</keyword>
<dbReference type="Proteomes" id="UP000623842">
    <property type="component" value="Unassembled WGS sequence"/>
</dbReference>
<comment type="caution">
    <text evidence="7">The sequence shown here is derived from an EMBL/GenBank/DDBJ whole genome shotgun (WGS) entry which is preliminary data.</text>
</comment>
<evidence type="ECO:0000256" key="2">
    <source>
        <dbReference type="ARBA" id="ARBA00022519"/>
    </source>
</evidence>
<dbReference type="SUPFAM" id="SSF56300">
    <property type="entry name" value="Metallo-dependent phosphatases"/>
    <property type="match status" value="1"/>
</dbReference>
<dbReference type="GO" id="GO:0009245">
    <property type="term" value="P:lipid A biosynthetic process"/>
    <property type="evidence" value="ECO:0007669"/>
    <property type="project" value="TreeGrafter"/>
</dbReference>
<accession>A0A919EG84</accession>
<dbReference type="RefSeq" id="WP_189766939.1">
    <property type="nucleotide sequence ID" value="NZ_BNCK01000001.1"/>
</dbReference>
<evidence type="ECO:0000313" key="7">
    <source>
        <dbReference type="EMBL" id="GHF79176.1"/>
    </source>
</evidence>
<dbReference type="AlphaFoldDB" id="A0A919EG84"/>
<evidence type="ECO:0000313" key="8">
    <source>
        <dbReference type="Proteomes" id="UP000623842"/>
    </source>
</evidence>
<dbReference type="Pfam" id="PF00149">
    <property type="entry name" value="Metallophos"/>
    <property type="match status" value="1"/>
</dbReference>
<dbReference type="InterPro" id="IPR043461">
    <property type="entry name" value="LpxH-like"/>
</dbReference>
<evidence type="ECO:0000256" key="4">
    <source>
        <dbReference type="ARBA" id="ARBA00023136"/>
    </source>
</evidence>
<feature type="domain" description="Calcineurin-like phosphoesterase" evidence="6">
    <location>
        <begin position="16"/>
        <end position="213"/>
    </location>
</feature>
<dbReference type="PANTHER" id="PTHR34990:SF2">
    <property type="entry name" value="BLL8164 PROTEIN"/>
    <property type="match status" value="1"/>
</dbReference>
<keyword evidence="3" id="KW-0479">Metal-binding</keyword>
<dbReference type="GO" id="GO:0008758">
    <property type="term" value="F:UDP-2,3-diacylglucosamine hydrolase activity"/>
    <property type="evidence" value="ECO:0007669"/>
    <property type="project" value="TreeGrafter"/>
</dbReference>
<reference evidence="7" key="2">
    <citation type="submission" date="2020-09" db="EMBL/GenBank/DDBJ databases">
        <authorList>
            <person name="Sun Q."/>
            <person name="Kim S."/>
        </authorList>
    </citation>
    <scope>NUCLEOTIDE SEQUENCE</scope>
    <source>
        <strain evidence="7">KCTC 42731</strain>
    </source>
</reference>
<dbReference type="Gene3D" id="3.60.21.10">
    <property type="match status" value="1"/>
</dbReference>
<gene>
    <name evidence="7" type="ORF">GCM10017161_02910</name>
</gene>
<dbReference type="EMBL" id="BNCK01000001">
    <property type="protein sequence ID" value="GHF79176.1"/>
    <property type="molecule type" value="Genomic_DNA"/>
</dbReference>
<reference evidence="7" key="1">
    <citation type="journal article" date="2014" name="Int. J. Syst. Evol. Microbiol.">
        <title>Complete genome sequence of Corynebacterium casei LMG S-19264T (=DSM 44701T), isolated from a smear-ripened cheese.</title>
        <authorList>
            <consortium name="US DOE Joint Genome Institute (JGI-PGF)"/>
            <person name="Walter F."/>
            <person name="Albersmeier A."/>
            <person name="Kalinowski J."/>
            <person name="Ruckert C."/>
        </authorList>
    </citation>
    <scope>NUCLEOTIDE SEQUENCE</scope>
    <source>
        <strain evidence="7">KCTC 42731</strain>
    </source>
</reference>
<dbReference type="CDD" id="cd07398">
    <property type="entry name" value="MPP_YbbF-LpxH"/>
    <property type="match status" value="1"/>
</dbReference>
<organism evidence="7 8">
    <name type="scientific">Thalassotalea marina</name>
    <dbReference type="NCBI Taxonomy" id="1673741"/>
    <lineage>
        <taxon>Bacteria</taxon>
        <taxon>Pseudomonadati</taxon>
        <taxon>Pseudomonadota</taxon>
        <taxon>Gammaproteobacteria</taxon>
        <taxon>Alteromonadales</taxon>
        <taxon>Colwelliaceae</taxon>
        <taxon>Thalassotalea</taxon>
    </lineage>
</organism>
<dbReference type="InterPro" id="IPR004843">
    <property type="entry name" value="Calcineurin-like_PHP"/>
</dbReference>
<dbReference type="InterPro" id="IPR029052">
    <property type="entry name" value="Metallo-depent_PP-like"/>
</dbReference>
<evidence type="ECO:0000259" key="6">
    <source>
        <dbReference type="Pfam" id="PF00149"/>
    </source>
</evidence>
<name>A0A919EG84_9GAMM</name>
<dbReference type="GO" id="GO:0016020">
    <property type="term" value="C:membrane"/>
    <property type="evidence" value="ECO:0007669"/>
    <property type="project" value="GOC"/>
</dbReference>
<protein>
    <submittedName>
        <fullName evidence="7">UDP-2,3-diacylglucosamine hydrolase</fullName>
    </submittedName>
</protein>
<keyword evidence="5" id="KW-0464">Manganese</keyword>
<evidence type="ECO:0000256" key="3">
    <source>
        <dbReference type="ARBA" id="ARBA00022723"/>
    </source>
</evidence>
<dbReference type="GO" id="GO:0046872">
    <property type="term" value="F:metal ion binding"/>
    <property type="evidence" value="ECO:0007669"/>
    <property type="project" value="UniProtKB-KW"/>
</dbReference>
<evidence type="ECO:0000256" key="5">
    <source>
        <dbReference type="ARBA" id="ARBA00023211"/>
    </source>
</evidence>
<dbReference type="PANTHER" id="PTHR34990">
    <property type="entry name" value="UDP-2,3-DIACYLGLUCOSAMINE HYDROLASE-RELATED"/>
    <property type="match status" value="1"/>
</dbReference>